<dbReference type="PANTHER" id="PTHR11228:SF7">
    <property type="entry name" value="PQQA PEPTIDE CYCLASE"/>
    <property type="match status" value="1"/>
</dbReference>
<dbReference type="SFLD" id="SFLDS00029">
    <property type="entry name" value="Radical_SAM"/>
    <property type="match status" value="1"/>
</dbReference>
<evidence type="ECO:0000256" key="4">
    <source>
        <dbReference type="ARBA" id="ARBA00023014"/>
    </source>
</evidence>
<dbReference type="SFLD" id="SFLDG01067">
    <property type="entry name" value="SPASM/twitch_domain_containing"/>
    <property type="match status" value="1"/>
</dbReference>
<evidence type="ECO:0000256" key="2">
    <source>
        <dbReference type="ARBA" id="ARBA00022723"/>
    </source>
</evidence>
<gene>
    <name evidence="6" type="ORF">COY66_00515</name>
</gene>
<reference evidence="6 7" key="1">
    <citation type="submission" date="2017-09" db="EMBL/GenBank/DDBJ databases">
        <title>Depth-based differentiation of microbial function through sediment-hosted aquifers and enrichment of novel symbionts in the deep terrestrial subsurface.</title>
        <authorList>
            <person name="Probst A.J."/>
            <person name="Ladd B."/>
            <person name="Jarett J.K."/>
            <person name="Geller-Mcgrath D.E."/>
            <person name="Sieber C.M."/>
            <person name="Emerson J.B."/>
            <person name="Anantharaman K."/>
            <person name="Thomas B.C."/>
            <person name="Malmstrom R."/>
            <person name="Stieglmeier M."/>
            <person name="Klingl A."/>
            <person name="Woyke T."/>
            <person name="Ryan C.M."/>
            <person name="Banfield J.F."/>
        </authorList>
    </citation>
    <scope>NUCLEOTIDE SEQUENCE [LARGE SCALE GENOMIC DNA]</scope>
    <source>
        <strain evidence="6">CG_4_10_14_0_8_um_filter_42_10</strain>
    </source>
</reference>
<dbReference type="GO" id="GO:0046872">
    <property type="term" value="F:metal ion binding"/>
    <property type="evidence" value="ECO:0007669"/>
    <property type="project" value="UniProtKB-KW"/>
</dbReference>
<evidence type="ECO:0000256" key="1">
    <source>
        <dbReference type="ARBA" id="ARBA00022691"/>
    </source>
</evidence>
<dbReference type="InterPro" id="IPR058240">
    <property type="entry name" value="rSAM_sf"/>
</dbReference>
<evidence type="ECO:0000313" key="7">
    <source>
        <dbReference type="Proteomes" id="UP000230779"/>
    </source>
</evidence>
<dbReference type="GO" id="GO:0003824">
    <property type="term" value="F:catalytic activity"/>
    <property type="evidence" value="ECO:0007669"/>
    <property type="project" value="InterPro"/>
</dbReference>
<protein>
    <recommendedName>
        <fullName evidence="5">Radical SAM core domain-containing protein</fullName>
    </recommendedName>
</protein>
<organism evidence="6 7">
    <name type="scientific">Candidatus Kerfeldbacteria bacterium CG_4_10_14_0_8_um_filter_42_10</name>
    <dbReference type="NCBI Taxonomy" id="2014248"/>
    <lineage>
        <taxon>Bacteria</taxon>
        <taxon>Candidatus Kerfeldiibacteriota</taxon>
    </lineage>
</organism>
<dbReference type="EMBL" id="PFMD01000005">
    <property type="protein sequence ID" value="PIY97246.1"/>
    <property type="molecule type" value="Genomic_DNA"/>
</dbReference>
<keyword evidence="2" id="KW-0479">Metal-binding</keyword>
<dbReference type="Gene3D" id="3.20.20.70">
    <property type="entry name" value="Aldolase class I"/>
    <property type="match status" value="1"/>
</dbReference>
<evidence type="ECO:0000259" key="5">
    <source>
        <dbReference type="Pfam" id="PF04055"/>
    </source>
</evidence>
<dbReference type="CDD" id="cd01335">
    <property type="entry name" value="Radical_SAM"/>
    <property type="match status" value="1"/>
</dbReference>
<dbReference type="InterPro" id="IPR007197">
    <property type="entry name" value="rSAM"/>
</dbReference>
<accession>A0A2M7RLJ2</accession>
<evidence type="ECO:0000313" key="6">
    <source>
        <dbReference type="EMBL" id="PIY97246.1"/>
    </source>
</evidence>
<dbReference type="PANTHER" id="PTHR11228">
    <property type="entry name" value="RADICAL SAM DOMAIN PROTEIN"/>
    <property type="match status" value="1"/>
</dbReference>
<evidence type="ECO:0000256" key="3">
    <source>
        <dbReference type="ARBA" id="ARBA00023004"/>
    </source>
</evidence>
<keyword evidence="3" id="KW-0408">Iron</keyword>
<sequence>MMNSRGINHQTKYNIEYDIEADWVIGLLCNFNCEYCISHTGKKYQDQDTGNRFIEFFNLSGKRWLLHITGGEPFLYPNFIELCVLLTRNHKINLNTNLSSSLVYDFARIIDPSKVTFINIGLHIVEREKYDLINDFIDKYKYLKDKGFSLIVSYVMYPALISRFEKDYEYFKSLGIIVSPKSLRGVFFGKRFPEAYTATEKKAFSKYSLTAENEAGSGEFLTEPIINLSLDRKFVEKSPNYKGKMCLAGKDFVRIFPDGKITRCDKKTVIGNVFDKKLELYSKARICDTFSCPYFCAKYSI</sequence>
<dbReference type="AlphaFoldDB" id="A0A2M7RLJ2"/>
<dbReference type="Proteomes" id="UP000230779">
    <property type="component" value="Unassembled WGS sequence"/>
</dbReference>
<feature type="domain" description="Radical SAM core" evidence="5">
    <location>
        <begin position="25"/>
        <end position="158"/>
    </location>
</feature>
<dbReference type="SUPFAM" id="SSF102114">
    <property type="entry name" value="Radical SAM enzymes"/>
    <property type="match status" value="1"/>
</dbReference>
<proteinExistence type="predicted"/>
<keyword evidence="1" id="KW-0949">S-adenosyl-L-methionine</keyword>
<dbReference type="GO" id="GO:0051536">
    <property type="term" value="F:iron-sulfur cluster binding"/>
    <property type="evidence" value="ECO:0007669"/>
    <property type="project" value="UniProtKB-KW"/>
</dbReference>
<name>A0A2M7RLJ2_9BACT</name>
<dbReference type="InterPro" id="IPR013785">
    <property type="entry name" value="Aldolase_TIM"/>
</dbReference>
<dbReference type="InterPro" id="IPR050377">
    <property type="entry name" value="Radical_SAM_PqqE_MftC-like"/>
</dbReference>
<keyword evidence="4" id="KW-0411">Iron-sulfur</keyword>
<dbReference type="Pfam" id="PF04055">
    <property type="entry name" value="Radical_SAM"/>
    <property type="match status" value="1"/>
</dbReference>
<comment type="caution">
    <text evidence="6">The sequence shown here is derived from an EMBL/GenBank/DDBJ whole genome shotgun (WGS) entry which is preliminary data.</text>
</comment>